<evidence type="ECO:0000256" key="1">
    <source>
        <dbReference type="ARBA" id="ARBA00004651"/>
    </source>
</evidence>
<evidence type="ECO:0000256" key="4">
    <source>
        <dbReference type="ARBA" id="ARBA00022989"/>
    </source>
</evidence>
<feature type="transmembrane region" description="Helical" evidence="7">
    <location>
        <begin position="779"/>
        <end position="799"/>
    </location>
</feature>
<evidence type="ECO:0000256" key="3">
    <source>
        <dbReference type="ARBA" id="ARBA00022692"/>
    </source>
</evidence>
<evidence type="ECO:0000259" key="8">
    <source>
        <dbReference type="Pfam" id="PF04547"/>
    </source>
</evidence>
<dbReference type="EMBL" id="JADGKB010000101">
    <property type="protein sequence ID" value="KAJ3253753.1"/>
    <property type="molecule type" value="Genomic_DNA"/>
</dbReference>
<evidence type="ECO:0000256" key="2">
    <source>
        <dbReference type="ARBA" id="ARBA00022475"/>
    </source>
</evidence>
<evidence type="ECO:0000256" key="5">
    <source>
        <dbReference type="ARBA" id="ARBA00023136"/>
    </source>
</evidence>
<dbReference type="Pfam" id="PF16178">
    <property type="entry name" value="Anoct_dimer"/>
    <property type="match status" value="1"/>
</dbReference>
<dbReference type="InterPro" id="IPR007632">
    <property type="entry name" value="Anoctamin"/>
</dbReference>
<dbReference type="PANTHER" id="PTHR12308:SF73">
    <property type="entry name" value="ANOCTAMIN"/>
    <property type="match status" value="1"/>
</dbReference>
<organism evidence="10 11">
    <name type="scientific">Boothiomyces macroporosus</name>
    <dbReference type="NCBI Taxonomy" id="261099"/>
    <lineage>
        <taxon>Eukaryota</taxon>
        <taxon>Fungi</taxon>
        <taxon>Fungi incertae sedis</taxon>
        <taxon>Chytridiomycota</taxon>
        <taxon>Chytridiomycota incertae sedis</taxon>
        <taxon>Chytridiomycetes</taxon>
        <taxon>Rhizophydiales</taxon>
        <taxon>Terramycetaceae</taxon>
        <taxon>Boothiomyces</taxon>
    </lineage>
</organism>
<keyword evidence="3 7" id="KW-0812">Transmembrane</keyword>
<dbReference type="GO" id="GO:0032541">
    <property type="term" value="C:cortical endoplasmic reticulum"/>
    <property type="evidence" value="ECO:0007669"/>
    <property type="project" value="TreeGrafter"/>
</dbReference>
<dbReference type="Proteomes" id="UP001210925">
    <property type="component" value="Unassembled WGS sequence"/>
</dbReference>
<keyword evidence="2" id="KW-1003">Cell membrane</keyword>
<evidence type="ECO:0000259" key="9">
    <source>
        <dbReference type="Pfam" id="PF16178"/>
    </source>
</evidence>
<dbReference type="GO" id="GO:0046983">
    <property type="term" value="F:protein dimerization activity"/>
    <property type="evidence" value="ECO:0007669"/>
    <property type="project" value="InterPro"/>
</dbReference>
<feature type="transmembrane region" description="Helical" evidence="7">
    <location>
        <begin position="411"/>
        <end position="432"/>
    </location>
</feature>
<evidence type="ECO:0000313" key="11">
    <source>
        <dbReference type="Proteomes" id="UP001210925"/>
    </source>
</evidence>
<dbReference type="PANTHER" id="PTHR12308">
    <property type="entry name" value="ANOCTAMIN"/>
    <property type="match status" value="1"/>
</dbReference>
<feature type="transmembrane region" description="Helical" evidence="7">
    <location>
        <begin position="557"/>
        <end position="578"/>
    </location>
</feature>
<reference evidence="10" key="1">
    <citation type="submission" date="2020-05" db="EMBL/GenBank/DDBJ databases">
        <title>Phylogenomic resolution of chytrid fungi.</title>
        <authorList>
            <person name="Stajich J.E."/>
            <person name="Amses K."/>
            <person name="Simmons R."/>
            <person name="Seto K."/>
            <person name="Myers J."/>
            <person name="Bonds A."/>
            <person name="Quandt C.A."/>
            <person name="Barry K."/>
            <person name="Liu P."/>
            <person name="Grigoriev I."/>
            <person name="Longcore J.E."/>
            <person name="James T.Y."/>
        </authorList>
    </citation>
    <scope>NUCLEOTIDE SEQUENCE</scope>
    <source>
        <strain evidence="10">PLAUS21</strain>
    </source>
</reference>
<feature type="transmembrane region" description="Helical" evidence="7">
    <location>
        <begin position="726"/>
        <end position="745"/>
    </location>
</feature>
<dbReference type="GO" id="GO:0005254">
    <property type="term" value="F:chloride channel activity"/>
    <property type="evidence" value="ECO:0007669"/>
    <property type="project" value="TreeGrafter"/>
</dbReference>
<gene>
    <name evidence="10" type="primary">ANO7_1</name>
    <name evidence="10" type="ORF">HK103_000345</name>
</gene>
<protein>
    <submittedName>
        <fullName evidence="10">Anoctamin-7</fullName>
    </submittedName>
</protein>
<dbReference type="AlphaFoldDB" id="A0AAD5UEY5"/>
<name>A0AAD5UEY5_9FUNG</name>
<proteinExistence type="predicted"/>
<feature type="transmembrane region" description="Helical" evidence="7">
    <location>
        <begin position="523"/>
        <end position="545"/>
    </location>
</feature>
<feature type="domain" description="Anoctamin transmembrane" evidence="8">
    <location>
        <begin position="394"/>
        <end position="856"/>
    </location>
</feature>
<dbReference type="GO" id="GO:0005886">
    <property type="term" value="C:plasma membrane"/>
    <property type="evidence" value="ECO:0007669"/>
    <property type="project" value="UniProtKB-SubCell"/>
</dbReference>
<comment type="subcellular location">
    <subcellularLocation>
        <location evidence="1">Cell membrane</location>
        <topology evidence="1">Multi-pass membrane protein</topology>
    </subcellularLocation>
</comment>
<accession>A0AAD5UEY5</accession>
<keyword evidence="11" id="KW-1185">Reference proteome</keyword>
<dbReference type="InterPro" id="IPR032394">
    <property type="entry name" value="Anoct_dimer"/>
</dbReference>
<comment type="caution">
    <text evidence="10">The sequence shown here is derived from an EMBL/GenBank/DDBJ whole genome shotgun (WGS) entry which is preliminary data.</text>
</comment>
<dbReference type="InterPro" id="IPR049452">
    <property type="entry name" value="Anoctamin_TM"/>
</dbReference>
<feature type="transmembrane region" description="Helical" evidence="7">
    <location>
        <begin position="820"/>
        <end position="845"/>
    </location>
</feature>
<evidence type="ECO:0000256" key="7">
    <source>
        <dbReference type="SAM" id="Phobius"/>
    </source>
</evidence>
<dbReference type="Pfam" id="PF04547">
    <property type="entry name" value="Anoctamin"/>
    <property type="match status" value="1"/>
</dbReference>
<feature type="transmembrane region" description="Helical" evidence="7">
    <location>
        <begin position="606"/>
        <end position="627"/>
    </location>
</feature>
<evidence type="ECO:0000313" key="10">
    <source>
        <dbReference type="EMBL" id="KAJ3253753.1"/>
    </source>
</evidence>
<feature type="domain" description="Anoctamin dimerisation" evidence="9">
    <location>
        <begin position="188"/>
        <end position="369"/>
    </location>
</feature>
<keyword evidence="6" id="KW-0325">Glycoprotein</keyword>
<keyword evidence="4 7" id="KW-1133">Transmembrane helix</keyword>
<sequence>MSNIDDKINLEKKGETVVSLEPSIDPSIISSLLNTKPKNAREFLYPKMELEAIDKHEVLILQKEIEHSILCKKVLSESIDNKLVLFLEQQDLDLFREIKQFKKDFPAHTHQVALSKFASKHHSDALVRIIYGTPLDAAMLYDTTVKQTVHHLRKFLNNSEPSYSFLRSRVILEILKRQMFIVLEISVHDIKYRFLQIVAPFETLAKEAEEQQIRMQLTDKCIQSFIKNHTGHNEDAREYPQKEKQEKDWFIDNTFIKILWQIPFARNQKVFSKRSVPFDYERIHEFKGGDVERLGYKRVKQDFFSAAKRNQLVQSIILQCRVKLRSNSSRFSAITTLVEMGVFKEYYMLHDGPPNEPNHIDLKNQEYNLNKSFRLDLKRFHKRFGYFNNPVEEIREYFGESVAFYFAWIEYYSIWLIGAIVIGLVAIAYGVYSVMAQQQSYLTLLDNKGTPFFAFAMSVWSIYFVKYWKRQSNYLSFIWDMDDYHNQEVIRPQWKPTAERISPITGKEELYEPSSSVRMKRSIALFSMFLTFLVLVGFIVANIALTNFLQARFQISYGGSITSAVFAVFQILVFYPVYHKLVEWLSNFENHKTNTDFNNSLAWKEYVLSFVNNYGLLFFIAIVKPVIITSTDSQSFNYLGMWQQTCNIAENECEKNLIISIAIIFTGQQILLTIWEFAYPWFVAFYDTSSEKKIKGAEPEYMKEKDLVQLTRDVLSSEYASKVIQLGNVLLFSAVFPFAPILAWSNDVFEKRLDLIKFVDFYRRNFVEGANSIGVWETIISSVVYLGIFTNGVVITFLSNGLEQVIYALDSDVSSRYKMLVYKLFFLILYEHLLYIISSVLDYFISDAPQAVRDGKEAEHYIRDMWRAEEIKEEEDEFEEAFSEFQSLPID</sequence>
<keyword evidence="5 7" id="KW-0472">Membrane</keyword>
<feature type="transmembrane region" description="Helical" evidence="7">
    <location>
        <begin position="452"/>
        <end position="468"/>
    </location>
</feature>
<evidence type="ECO:0000256" key="6">
    <source>
        <dbReference type="ARBA" id="ARBA00023180"/>
    </source>
</evidence>